<proteinExistence type="inferred from homology"/>
<evidence type="ECO:0000256" key="2">
    <source>
        <dbReference type="ARBA" id="ARBA00023015"/>
    </source>
</evidence>
<keyword evidence="4" id="KW-0804">Transcription</keyword>
<feature type="domain" description="HTH lysR-type" evidence="6">
    <location>
        <begin position="2"/>
        <end position="59"/>
    </location>
</feature>
<name>A0A3A5MA65_9MICO</name>
<dbReference type="GO" id="GO:0032993">
    <property type="term" value="C:protein-DNA complex"/>
    <property type="evidence" value="ECO:0007669"/>
    <property type="project" value="TreeGrafter"/>
</dbReference>
<comment type="caution">
    <text evidence="7">The sequence shown here is derived from an EMBL/GenBank/DDBJ whole genome shotgun (WGS) entry which is preliminary data.</text>
</comment>
<keyword evidence="2" id="KW-0805">Transcription regulation</keyword>
<dbReference type="PANTHER" id="PTHR30346:SF29">
    <property type="entry name" value="LYSR SUBSTRATE-BINDING"/>
    <property type="match status" value="1"/>
</dbReference>
<feature type="region of interest" description="Disordered" evidence="5">
    <location>
        <begin position="323"/>
        <end position="345"/>
    </location>
</feature>
<organism evidence="7 8">
    <name type="scientific">Cryobacterium melibiosiphilum</name>
    <dbReference type="NCBI Taxonomy" id="995039"/>
    <lineage>
        <taxon>Bacteria</taxon>
        <taxon>Bacillati</taxon>
        <taxon>Actinomycetota</taxon>
        <taxon>Actinomycetes</taxon>
        <taxon>Micrococcales</taxon>
        <taxon>Microbacteriaceae</taxon>
        <taxon>Cryobacterium</taxon>
    </lineage>
</organism>
<keyword evidence="3" id="KW-0238">DNA-binding</keyword>
<evidence type="ECO:0000313" key="8">
    <source>
        <dbReference type="Proteomes" id="UP000272015"/>
    </source>
</evidence>
<evidence type="ECO:0000256" key="3">
    <source>
        <dbReference type="ARBA" id="ARBA00023125"/>
    </source>
</evidence>
<dbReference type="InterPro" id="IPR036388">
    <property type="entry name" value="WH-like_DNA-bd_sf"/>
</dbReference>
<dbReference type="Pfam" id="PF00126">
    <property type="entry name" value="HTH_1"/>
    <property type="match status" value="1"/>
</dbReference>
<dbReference type="Pfam" id="PF03466">
    <property type="entry name" value="LysR_substrate"/>
    <property type="match status" value="1"/>
</dbReference>
<dbReference type="InterPro" id="IPR036390">
    <property type="entry name" value="WH_DNA-bd_sf"/>
</dbReference>
<dbReference type="PROSITE" id="PS50931">
    <property type="entry name" value="HTH_LYSR"/>
    <property type="match status" value="1"/>
</dbReference>
<dbReference type="SUPFAM" id="SSF46785">
    <property type="entry name" value="Winged helix' DNA-binding domain"/>
    <property type="match status" value="1"/>
</dbReference>
<dbReference type="GO" id="GO:0003677">
    <property type="term" value="F:DNA binding"/>
    <property type="evidence" value="ECO:0007669"/>
    <property type="project" value="UniProtKB-KW"/>
</dbReference>
<dbReference type="AlphaFoldDB" id="A0A3A5MA65"/>
<evidence type="ECO:0000256" key="5">
    <source>
        <dbReference type="SAM" id="MobiDB-lite"/>
    </source>
</evidence>
<evidence type="ECO:0000256" key="4">
    <source>
        <dbReference type="ARBA" id="ARBA00023163"/>
    </source>
</evidence>
<dbReference type="EMBL" id="QZVS01000092">
    <property type="protein sequence ID" value="RJT87020.1"/>
    <property type="molecule type" value="Genomic_DNA"/>
</dbReference>
<reference evidence="7 8" key="1">
    <citation type="submission" date="2018-09" db="EMBL/GenBank/DDBJ databases">
        <title>Novel species of Cryobacterium.</title>
        <authorList>
            <person name="Liu Q."/>
            <person name="Xin Y.-H."/>
        </authorList>
    </citation>
    <scope>NUCLEOTIDE SEQUENCE [LARGE SCALE GENOMIC DNA]</scope>
    <source>
        <strain evidence="7 8">Hh39</strain>
    </source>
</reference>
<gene>
    <name evidence="7" type="ORF">D6T64_16390</name>
</gene>
<evidence type="ECO:0000256" key="1">
    <source>
        <dbReference type="ARBA" id="ARBA00009437"/>
    </source>
</evidence>
<dbReference type="InterPro" id="IPR000847">
    <property type="entry name" value="LysR_HTH_N"/>
</dbReference>
<dbReference type="GO" id="GO:0003700">
    <property type="term" value="F:DNA-binding transcription factor activity"/>
    <property type="evidence" value="ECO:0007669"/>
    <property type="project" value="InterPro"/>
</dbReference>
<dbReference type="PANTHER" id="PTHR30346">
    <property type="entry name" value="TRANSCRIPTIONAL DUAL REGULATOR HCAR-RELATED"/>
    <property type="match status" value="1"/>
</dbReference>
<dbReference type="Proteomes" id="UP000272015">
    <property type="component" value="Unassembled WGS sequence"/>
</dbReference>
<evidence type="ECO:0000313" key="7">
    <source>
        <dbReference type="EMBL" id="RJT87020.1"/>
    </source>
</evidence>
<dbReference type="InterPro" id="IPR005119">
    <property type="entry name" value="LysR_subst-bd"/>
</dbReference>
<comment type="similarity">
    <text evidence="1">Belongs to the LysR transcriptional regulatory family.</text>
</comment>
<protein>
    <submittedName>
        <fullName evidence="7">LysR family transcriptional regulator</fullName>
    </submittedName>
</protein>
<sequence>MLDVRKLRMLAALDRLGTIAAVAVELHLTAPGVSMQLATLERDVGLTLTERHGRTLALTPAGRLLARHGRDLVDRLSLAEMEVAALRGGTAGTYRVAAFPSIARTIVADTWRTLLERPELGLSMELLELEPQDALPALAAGSVELALTHAYSNMPQTAFTGYVAVPLATEPVWLAVRADDPAAPTPAGTGPVPADLRDFARHPWIIPHRSWACHEMVQRACGLAGFAPRAVAEATDFAVSLALVAAGVGVALVPHFAVARVPAGVTLHPLRMPIVRHDYLVTRESTYADPGIQRLQALFAQSVARIAPDCSPVIGNNQAGVGAVAQSADRDPHRGPAAPPTTSMP</sequence>
<dbReference type="Gene3D" id="3.40.190.10">
    <property type="entry name" value="Periplasmic binding protein-like II"/>
    <property type="match status" value="2"/>
</dbReference>
<keyword evidence="8" id="KW-1185">Reference proteome</keyword>
<dbReference type="SUPFAM" id="SSF53850">
    <property type="entry name" value="Periplasmic binding protein-like II"/>
    <property type="match status" value="1"/>
</dbReference>
<dbReference type="Gene3D" id="1.10.10.10">
    <property type="entry name" value="Winged helix-like DNA-binding domain superfamily/Winged helix DNA-binding domain"/>
    <property type="match status" value="1"/>
</dbReference>
<evidence type="ECO:0000259" key="6">
    <source>
        <dbReference type="PROSITE" id="PS50931"/>
    </source>
</evidence>
<accession>A0A3A5MA65</accession>
<dbReference type="OrthoDB" id="3636008at2"/>